<evidence type="ECO:0000313" key="1">
    <source>
        <dbReference type="EMBL" id="KAJ9092005.1"/>
    </source>
</evidence>
<organism evidence="1 2">
    <name type="scientific">Naganishia cerealis</name>
    <dbReference type="NCBI Taxonomy" id="610337"/>
    <lineage>
        <taxon>Eukaryota</taxon>
        <taxon>Fungi</taxon>
        <taxon>Dikarya</taxon>
        <taxon>Basidiomycota</taxon>
        <taxon>Agaricomycotina</taxon>
        <taxon>Tremellomycetes</taxon>
        <taxon>Filobasidiales</taxon>
        <taxon>Filobasidiaceae</taxon>
        <taxon>Naganishia</taxon>
    </lineage>
</organism>
<proteinExistence type="predicted"/>
<evidence type="ECO:0000313" key="2">
    <source>
        <dbReference type="Proteomes" id="UP001241377"/>
    </source>
</evidence>
<sequence length="957" mass="108610">MSDATFVAHIGPHFHRKRVPNFSLLIFYDKFFGDALASCIFACSEAQATNLGRCLGLMLKDIEAWRGSRTVYNEQALGLKNEQTGHYEYQGMRLFNNEYLTWEKWGNMVYKWHRKLLKAITIGLHAGDYLHIKNTIHVARNLLPAYPKVKSVFSELTKVIRDFIDAETKDQAQTREDLHLAVKSYEDALTLANRDSAFIIPDDQFFIRIVRPGQMRVSTSRPMEAQEGEPTIPIVVADEHPEPPIAMDTSIPRPDASGTEPIGSVEEIKPSSSDRAEQKPIDGQTPKPLIGKNINHTEATLSLRDALLRKSEKARFTPPAEVESHKAADSSRAGSPIVNGASTGPLPGSTDLPVNGSMTPQKPIPREPRNKDSPAEAKPQQPLRSMEPPAAPRLPIQTSRQATSAGVSSQDSRQYVPSDPRFDYLEKSREMQAPAASRDIRERDERHRTVHEGHSKDDHASSSTRGMAISSQRISPGRVPGSRSGSVDSKYSRASDYHRDQDRRSDRRTGERDRDRHPDRDRERARETEKDKEVRREKDHDRPSERAPDRERDHSHRSERHRPEDNGKDRRRDPRERDDKRDDKREDKRDDKPKREERRERDRERRDRDRDRDRARDRDRGRDRDDKDRPRTSRREDEREKEKEKETEKEKDKGKERTRERDRGERPIERDREREKERDDRDRARDAGRRDRDIARNGDGERDRYQGRNKERVDRDTRNRDEVGETDSRRSDRSVGGSSFEARSSIDALSRRFDAQRQYSVTDSRVSTSELAEHPRVTSQPRELIENTSTSWRSQNGDRNGDASIPDVGGNGLRVSGSSRPVEENAPKSLTPSLSSRLGPRVESNTTDEKKPVSPGPINYPLPGKPVTTGSGLASALAAAAGGISPDVRKRPMEELITTEDHRGSAAPSSASKRTRIDRQGARERGERATAAGAFSRLSGGMVNNGSTASSAPSRRE</sequence>
<dbReference type="Proteomes" id="UP001241377">
    <property type="component" value="Unassembled WGS sequence"/>
</dbReference>
<name>A0ACC2UY53_9TREE</name>
<dbReference type="EMBL" id="JASBWR010000140">
    <property type="protein sequence ID" value="KAJ9092005.1"/>
    <property type="molecule type" value="Genomic_DNA"/>
</dbReference>
<accession>A0ACC2UY53</accession>
<reference evidence="1" key="1">
    <citation type="submission" date="2023-04" db="EMBL/GenBank/DDBJ databases">
        <title>Draft Genome sequencing of Naganishia species isolated from polar environments using Oxford Nanopore Technology.</title>
        <authorList>
            <person name="Leo P."/>
            <person name="Venkateswaran K."/>
        </authorList>
    </citation>
    <scope>NUCLEOTIDE SEQUENCE</scope>
    <source>
        <strain evidence="1">MNA-CCFEE 5261</strain>
    </source>
</reference>
<comment type="caution">
    <text evidence="1">The sequence shown here is derived from an EMBL/GenBank/DDBJ whole genome shotgun (WGS) entry which is preliminary data.</text>
</comment>
<protein>
    <submittedName>
        <fullName evidence="1">Uncharacterized protein</fullName>
    </submittedName>
</protein>
<gene>
    <name evidence="1" type="ORF">QFC19_008873</name>
</gene>
<keyword evidence="2" id="KW-1185">Reference proteome</keyword>